<keyword evidence="6" id="KW-0812">Transmembrane</keyword>
<accession>A0A2L0X1J0</accession>
<comment type="subcellular location">
    <subcellularLocation>
        <location evidence="2">Membrane</location>
        <topology evidence="2">Multi-pass membrane protein</topology>
    </subcellularLocation>
</comment>
<dbReference type="AlphaFoldDB" id="A0A2L0X1J0"/>
<evidence type="ECO:0000256" key="10">
    <source>
        <dbReference type="ARBA" id="ARBA00022989"/>
    </source>
</evidence>
<keyword evidence="4" id="KW-0597">Phosphoprotein</keyword>
<comment type="catalytic activity">
    <reaction evidence="1">
        <text>ATP + protein L-histidine = ADP + protein N-phospho-L-histidine.</text>
        <dbReference type="EC" id="2.7.13.3"/>
    </reaction>
</comment>
<name>A0A2L0X1J0_9BURK</name>
<evidence type="ECO:0000313" key="12">
    <source>
        <dbReference type="EMBL" id="QBP12751.1"/>
    </source>
</evidence>
<keyword evidence="11" id="KW-0902">Two-component regulatory system</keyword>
<dbReference type="PROSITE" id="PS50109">
    <property type="entry name" value="HIS_KIN"/>
    <property type="match status" value="1"/>
</dbReference>
<gene>
    <name evidence="12" type="ORF">DDF84_024025</name>
</gene>
<evidence type="ECO:0000256" key="3">
    <source>
        <dbReference type="ARBA" id="ARBA00012438"/>
    </source>
</evidence>
<keyword evidence="5" id="KW-0808">Transferase</keyword>
<evidence type="ECO:0000256" key="7">
    <source>
        <dbReference type="ARBA" id="ARBA00022741"/>
    </source>
</evidence>
<dbReference type="RefSeq" id="WP_024570201.1">
    <property type="nucleotide sequence ID" value="NZ_CP026544.1"/>
</dbReference>
<dbReference type="Proteomes" id="UP000253772">
    <property type="component" value="Chromosome c2"/>
</dbReference>
<keyword evidence="10" id="KW-1133">Transmembrane helix</keyword>
<dbReference type="OrthoDB" id="8554694at2"/>
<evidence type="ECO:0000313" key="13">
    <source>
        <dbReference type="Proteomes" id="UP000253772"/>
    </source>
</evidence>
<dbReference type="Pfam" id="PF00512">
    <property type="entry name" value="HisKA"/>
    <property type="match status" value="1"/>
</dbReference>
<organism evidence="12 13">
    <name type="scientific">Cupriavidus metallidurans</name>
    <dbReference type="NCBI Taxonomy" id="119219"/>
    <lineage>
        <taxon>Bacteria</taxon>
        <taxon>Pseudomonadati</taxon>
        <taxon>Pseudomonadota</taxon>
        <taxon>Betaproteobacteria</taxon>
        <taxon>Burkholderiales</taxon>
        <taxon>Burkholderiaceae</taxon>
        <taxon>Cupriavidus</taxon>
    </lineage>
</organism>
<dbReference type="EMBL" id="CP037901">
    <property type="protein sequence ID" value="QBP12751.1"/>
    <property type="molecule type" value="Genomic_DNA"/>
</dbReference>
<evidence type="ECO:0000256" key="4">
    <source>
        <dbReference type="ARBA" id="ARBA00022553"/>
    </source>
</evidence>
<dbReference type="GO" id="GO:0005886">
    <property type="term" value="C:plasma membrane"/>
    <property type="evidence" value="ECO:0007669"/>
    <property type="project" value="TreeGrafter"/>
</dbReference>
<keyword evidence="8 12" id="KW-0418">Kinase</keyword>
<reference evidence="12 13" key="1">
    <citation type="submission" date="2019-03" db="EMBL/GenBank/DDBJ databases">
        <title>Comparative insights into the high quality Complete genome sequence of highly metal resistant Cupriavidus metallidurans strain BS1 isolated from a gold-copper mine.</title>
        <authorList>
            <person name="Mazhar H.S."/>
            <person name="Rensing C."/>
        </authorList>
    </citation>
    <scope>NUCLEOTIDE SEQUENCE [LARGE SCALE GENOMIC DNA]</scope>
    <source>
        <strain evidence="12 13">BS1</strain>
    </source>
</reference>
<dbReference type="InterPro" id="IPR005467">
    <property type="entry name" value="His_kinase_dom"/>
</dbReference>
<evidence type="ECO:0000256" key="6">
    <source>
        <dbReference type="ARBA" id="ARBA00022692"/>
    </source>
</evidence>
<dbReference type="Gene3D" id="1.10.287.130">
    <property type="match status" value="1"/>
</dbReference>
<evidence type="ECO:0000256" key="5">
    <source>
        <dbReference type="ARBA" id="ARBA00022679"/>
    </source>
</evidence>
<dbReference type="GO" id="GO:0005524">
    <property type="term" value="F:ATP binding"/>
    <property type="evidence" value="ECO:0007669"/>
    <property type="project" value="UniProtKB-KW"/>
</dbReference>
<evidence type="ECO:0000256" key="11">
    <source>
        <dbReference type="ARBA" id="ARBA00023012"/>
    </source>
</evidence>
<dbReference type="SMART" id="SM00387">
    <property type="entry name" value="HATPase_c"/>
    <property type="match status" value="1"/>
</dbReference>
<dbReference type="GO" id="GO:0000155">
    <property type="term" value="F:phosphorelay sensor kinase activity"/>
    <property type="evidence" value="ECO:0007669"/>
    <property type="project" value="InterPro"/>
</dbReference>
<dbReference type="CDD" id="cd00082">
    <property type="entry name" value="HisKA"/>
    <property type="match status" value="1"/>
</dbReference>
<dbReference type="Gene3D" id="1.20.5.1040">
    <property type="entry name" value="Sensor protein qsec"/>
    <property type="match status" value="2"/>
</dbReference>
<evidence type="ECO:0000256" key="8">
    <source>
        <dbReference type="ARBA" id="ARBA00022777"/>
    </source>
</evidence>
<evidence type="ECO:0000256" key="9">
    <source>
        <dbReference type="ARBA" id="ARBA00022840"/>
    </source>
</evidence>
<dbReference type="InterPro" id="IPR050428">
    <property type="entry name" value="TCS_sensor_his_kinase"/>
</dbReference>
<dbReference type="Pfam" id="PF02518">
    <property type="entry name" value="HATPase_c"/>
    <property type="match status" value="1"/>
</dbReference>
<dbReference type="PANTHER" id="PTHR45436:SF14">
    <property type="entry name" value="SENSOR PROTEIN QSEC"/>
    <property type="match status" value="1"/>
</dbReference>
<dbReference type="InterPro" id="IPR003661">
    <property type="entry name" value="HisK_dim/P_dom"/>
</dbReference>
<sequence>MTLRRRLILAVLAAVAFAWVLTSALIYLSAQEEINELYDTAMVRMAQQMQALLPRVHTQSSPAPPSGNGPIPGDADLGDEGSAGLGDLAIAAWRPDGEPLHIDPDGDHLPRLPDVQGFTERKIDGVPWRLYYLNDPAQGWRVCVGQVKAERGELIVAYLQAQVLPWVFGLPLLTTLLLWGVSRALHPVLTLSQAIAARVPGDPTPLTLHEVPRELVPLVTEMNKLLSRATALLEHERRLTADAAHELRTPLAALKAQWEVARRSDDPTERSRAAANVEAGIDGMSRLVSQLLTMSRLEDEEAPPTRGPVDWREVSRQVLSDCLLLSERRNVDMEVLWPPAGQQPLPVNGDPTLLGTMLRNLVDNAIRYSPAGTVVTLAFEPDRITVSDRGPGVAPELLRRLGDRFFRAAGQQEQGNGLGISIARRVAVLHGLALEFANRQDGDGSGLVAAIRLNGMY</sequence>
<protein>
    <recommendedName>
        <fullName evidence="3">histidine kinase</fullName>
        <ecNumber evidence="3">2.7.13.3</ecNumber>
    </recommendedName>
</protein>
<dbReference type="SMART" id="SM00388">
    <property type="entry name" value="HisKA"/>
    <property type="match status" value="1"/>
</dbReference>
<dbReference type="Gene3D" id="3.30.565.10">
    <property type="entry name" value="Histidine kinase-like ATPase, C-terminal domain"/>
    <property type="match status" value="1"/>
</dbReference>
<dbReference type="InterPro" id="IPR003594">
    <property type="entry name" value="HATPase_dom"/>
</dbReference>
<keyword evidence="7" id="KW-0547">Nucleotide-binding</keyword>
<dbReference type="SUPFAM" id="SSF55874">
    <property type="entry name" value="ATPase domain of HSP90 chaperone/DNA topoisomerase II/histidine kinase"/>
    <property type="match status" value="1"/>
</dbReference>
<dbReference type="PANTHER" id="PTHR45436">
    <property type="entry name" value="SENSOR HISTIDINE KINASE YKOH"/>
    <property type="match status" value="1"/>
</dbReference>
<dbReference type="SUPFAM" id="SSF47384">
    <property type="entry name" value="Homodimeric domain of signal transducing histidine kinase"/>
    <property type="match status" value="1"/>
</dbReference>
<dbReference type="InterPro" id="IPR036097">
    <property type="entry name" value="HisK_dim/P_sf"/>
</dbReference>
<evidence type="ECO:0000256" key="2">
    <source>
        <dbReference type="ARBA" id="ARBA00004141"/>
    </source>
</evidence>
<evidence type="ECO:0000256" key="1">
    <source>
        <dbReference type="ARBA" id="ARBA00000085"/>
    </source>
</evidence>
<proteinExistence type="predicted"/>
<keyword evidence="9" id="KW-0067">ATP-binding</keyword>
<dbReference type="InterPro" id="IPR036890">
    <property type="entry name" value="HATPase_C_sf"/>
</dbReference>
<dbReference type="EC" id="2.7.13.3" evidence="3"/>
<keyword evidence="10" id="KW-0472">Membrane</keyword>